<evidence type="ECO:0000256" key="2">
    <source>
        <dbReference type="ARBA" id="ARBA00022475"/>
    </source>
</evidence>
<feature type="transmembrane region" description="Helical" evidence="9">
    <location>
        <begin position="21"/>
        <end position="38"/>
    </location>
</feature>
<dbReference type="EC" id="3.4.23.36" evidence="9"/>
<dbReference type="OrthoDB" id="4308908at2"/>
<evidence type="ECO:0000313" key="13">
    <source>
        <dbReference type="EMBL" id="SIS42988.1"/>
    </source>
</evidence>
<keyword evidence="6 9" id="KW-0378">Hydrolase</keyword>
<organism evidence="13 14">
    <name type="scientific">Corynebacterium appendicis CIP 107643</name>
    <dbReference type="NCBI Taxonomy" id="1161099"/>
    <lineage>
        <taxon>Bacteria</taxon>
        <taxon>Bacillati</taxon>
        <taxon>Actinomycetota</taxon>
        <taxon>Actinomycetes</taxon>
        <taxon>Mycobacteriales</taxon>
        <taxon>Corynebacteriaceae</taxon>
        <taxon>Corynebacterium</taxon>
    </lineage>
</organism>
<dbReference type="PANTHER" id="PTHR33695">
    <property type="entry name" value="LIPOPROTEIN SIGNAL PEPTIDASE"/>
    <property type="match status" value="1"/>
</dbReference>
<keyword evidence="14" id="KW-1185">Reference proteome</keyword>
<gene>
    <name evidence="9" type="primary">lspA</name>
    <name evidence="13" type="ORF">SAMN05444817_10398</name>
</gene>
<reference evidence="14" key="1">
    <citation type="submission" date="2017-01" db="EMBL/GenBank/DDBJ databases">
        <authorList>
            <person name="Varghese N."/>
            <person name="Submissions S."/>
        </authorList>
    </citation>
    <scope>NUCLEOTIDE SEQUENCE [LARGE SCALE GENOMIC DNA]</scope>
    <source>
        <strain evidence="14">DSM 44531</strain>
    </source>
</reference>
<dbReference type="HAMAP" id="MF_00161">
    <property type="entry name" value="LspA"/>
    <property type="match status" value="1"/>
</dbReference>
<dbReference type="Proteomes" id="UP000186292">
    <property type="component" value="Unassembled WGS sequence"/>
</dbReference>
<feature type="transmembrane region" description="Helical" evidence="9">
    <location>
        <begin position="77"/>
        <end position="96"/>
    </location>
</feature>
<keyword evidence="8 9" id="KW-0472">Membrane</keyword>
<dbReference type="PANTHER" id="PTHR33695:SF1">
    <property type="entry name" value="LIPOPROTEIN SIGNAL PEPTIDASE"/>
    <property type="match status" value="1"/>
</dbReference>
<keyword evidence="3 9" id="KW-0645">Protease</keyword>
<dbReference type="PRINTS" id="PR00781">
    <property type="entry name" value="LIPOSIGPTASE"/>
</dbReference>
<dbReference type="NCBIfam" id="TIGR00077">
    <property type="entry name" value="lspA"/>
    <property type="match status" value="1"/>
</dbReference>
<dbReference type="InterPro" id="IPR001872">
    <property type="entry name" value="Peptidase_A8"/>
</dbReference>
<keyword evidence="4 9" id="KW-0812">Transmembrane</keyword>
<sequence>MSTTTSHNPTGSNGTVRRRRLTLIAAIMVAVGLVDQVVKQIMVTTLTPGEPVAVIGDWFNWLLLFNSGAAFSMGQDLTWLITTIQLAFVVGALVFGPRLHNRWEVLGIALIAGGALGNLIDRLFRPPGFWFGHVVDYIAIGNFAVFNLADTFINIGVAVFIVSLLFAKDETDAGEADSDAADSAESAAPSEKDAS</sequence>
<dbReference type="RefSeq" id="WP_084560511.1">
    <property type="nucleotide sequence ID" value="NZ_CP046976.1"/>
</dbReference>
<evidence type="ECO:0000256" key="4">
    <source>
        <dbReference type="ARBA" id="ARBA00022692"/>
    </source>
</evidence>
<dbReference type="GO" id="GO:0006508">
    <property type="term" value="P:proteolysis"/>
    <property type="evidence" value="ECO:0007669"/>
    <property type="project" value="UniProtKB-KW"/>
</dbReference>
<evidence type="ECO:0000256" key="5">
    <source>
        <dbReference type="ARBA" id="ARBA00022750"/>
    </source>
</evidence>
<evidence type="ECO:0000256" key="11">
    <source>
        <dbReference type="RuleBase" id="RU004181"/>
    </source>
</evidence>
<evidence type="ECO:0000256" key="6">
    <source>
        <dbReference type="ARBA" id="ARBA00022801"/>
    </source>
</evidence>
<accession>A0A1N7J0U2</accession>
<evidence type="ECO:0000256" key="3">
    <source>
        <dbReference type="ARBA" id="ARBA00022670"/>
    </source>
</evidence>
<dbReference type="PROSITE" id="PS00855">
    <property type="entry name" value="SPASE_II"/>
    <property type="match status" value="1"/>
</dbReference>
<evidence type="ECO:0000256" key="12">
    <source>
        <dbReference type="SAM" id="MobiDB-lite"/>
    </source>
</evidence>
<dbReference type="AlphaFoldDB" id="A0A1N7J0U2"/>
<dbReference type="GO" id="GO:0004190">
    <property type="term" value="F:aspartic-type endopeptidase activity"/>
    <property type="evidence" value="ECO:0007669"/>
    <property type="project" value="UniProtKB-UniRule"/>
</dbReference>
<comment type="subcellular location">
    <subcellularLocation>
        <location evidence="9">Cell membrane</location>
        <topology evidence="9">Multi-pass membrane protein</topology>
    </subcellularLocation>
</comment>
<keyword evidence="5 9" id="KW-0064">Aspartyl protease</keyword>
<feature type="region of interest" description="Disordered" evidence="12">
    <location>
        <begin position="174"/>
        <end position="195"/>
    </location>
</feature>
<dbReference type="Pfam" id="PF01252">
    <property type="entry name" value="Peptidase_A8"/>
    <property type="match status" value="1"/>
</dbReference>
<evidence type="ECO:0000313" key="14">
    <source>
        <dbReference type="Proteomes" id="UP000186292"/>
    </source>
</evidence>
<keyword evidence="7 9" id="KW-1133">Transmembrane helix</keyword>
<evidence type="ECO:0000256" key="1">
    <source>
        <dbReference type="ARBA" id="ARBA00006139"/>
    </source>
</evidence>
<dbReference type="STRING" id="1161099.SAMN05444817_10398"/>
<feature type="active site" evidence="9">
    <location>
        <position position="136"/>
    </location>
</feature>
<comment type="similarity">
    <text evidence="1 9 11">Belongs to the peptidase A8 family.</text>
</comment>
<comment type="pathway">
    <text evidence="9">Protein modification; lipoprotein biosynthesis (signal peptide cleavage).</text>
</comment>
<comment type="catalytic activity">
    <reaction evidence="9 10">
        <text>Release of signal peptides from bacterial membrane prolipoproteins. Hydrolyzes -Xaa-Yaa-Zaa-|-(S,diacylglyceryl)Cys-, in which Xaa is hydrophobic (preferably Leu), and Yaa (Ala or Ser) and Zaa (Gly or Ala) have small, neutral side chains.</text>
        <dbReference type="EC" id="3.4.23.36"/>
    </reaction>
</comment>
<evidence type="ECO:0000256" key="10">
    <source>
        <dbReference type="RuleBase" id="RU000594"/>
    </source>
</evidence>
<evidence type="ECO:0000256" key="8">
    <source>
        <dbReference type="ARBA" id="ARBA00023136"/>
    </source>
</evidence>
<dbReference type="EMBL" id="FTOF01000003">
    <property type="protein sequence ID" value="SIS42988.1"/>
    <property type="molecule type" value="Genomic_DNA"/>
</dbReference>
<feature type="transmembrane region" description="Helical" evidence="9">
    <location>
        <begin position="103"/>
        <end position="120"/>
    </location>
</feature>
<name>A0A1N7J0U2_9CORY</name>
<keyword evidence="2 9" id="KW-1003">Cell membrane</keyword>
<evidence type="ECO:0000256" key="9">
    <source>
        <dbReference type="HAMAP-Rule" id="MF_00161"/>
    </source>
</evidence>
<dbReference type="GO" id="GO:0005886">
    <property type="term" value="C:plasma membrane"/>
    <property type="evidence" value="ECO:0007669"/>
    <property type="project" value="UniProtKB-SubCell"/>
</dbReference>
<proteinExistence type="inferred from homology"/>
<protein>
    <recommendedName>
        <fullName evidence="9">Lipoprotein signal peptidase</fullName>
        <ecNumber evidence="9">3.4.23.36</ecNumber>
    </recommendedName>
    <alternativeName>
        <fullName evidence="9">Prolipoprotein signal peptidase</fullName>
    </alternativeName>
    <alternativeName>
        <fullName evidence="9">Signal peptidase II</fullName>
        <shortName evidence="9">SPase II</shortName>
    </alternativeName>
</protein>
<dbReference type="UniPathway" id="UPA00665"/>
<comment type="function">
    <text evidence="9 10">This protein specifically catalyzes the removal of signal peptides from prolipoproteins.</text>
</comment>
<feature type="transmembrane region" description="Helical" evidence="9">
    <location>
        <begin position="140"/>
        <end position="166"/>
    </location>
</feature>
<feature type="active site" evidence="9">
    <location>
        <position position="150"/>
    </location>
</feature>
<evidence type="ECO:0000256" key="7">
    <source>
        <dbReference type="ARBA" id="ARBA00022989"/>
    </source>
</evidence>